<evidence type="ECO:0000313" key="2">
    <source>
        <dbReference type="EMBL" id="GAA3524231.1"/>
    </source>
</evidence>
<gene>
    <name evidence="2" type="ORF">GCM10022222_03280</name>
</gene>
<proteinExistence type="predicted"/>
<protein>
    <submittedName>
        <fullName evidence="2">Uncharacterized protein</fullName>
    </submittedName>
</protein>
<organism evidence="2 3">
    <name type="scientific">Amycolatopsis ultiminotia</name>
    <dbReference type="NCBI Taxonomy" id="543629"/>
    <lineage>
        <taxon>Bacteria</taxon>
        <taxon>Bacillati</taxon>
        <taxon>Actinomycetota</taxon>
        <taxon>Actinomycetes</taxon>
        <taxon>Pseudonocardiales</taxon>
        <taxon>Pseudonocardiaceae</taxon>
        <taxon>Amycolatopsis</taxon>
    </lineage>
</organism>
<keyword evidence="3" id="KW-1185">Reference proteome</keyword>
<feature type="compositionally biased region" description="Gly residues" evidence="1">
    <location>
        <begin position="20"/>
        <end position="53"/>
    </location>
</feature>
<sequence>MGRVRRGRVGVGRVRRGRVGASGAGIPPAGGSGGSTAGGRIGGGRAGGGGVGHGSDSRPKLFDRRTTRDGGRAGGRARTYAEAAPGAAPFAELSHFSLDERLGEEAVAVVSPAPDARAEPAEIVAWASGLPNGPSRKIAELPP</sequence>
<evidence type="ECO:0000256" key="1">
    <source>
        <dbReference type="SAM" id="MobiDB-lite"/>
    </source>
</evidence>
<accession>A0ABP6UWT2</accession>
<feature type="compositionally biased region" description="Basic residues" evidence="1">
    <location>
        <begin position="1"/>
        <end position="18"/>
    </location>
</feature>
<feature type="region of interest" description="Disordered" evidence="1">
    <location>
        <begin position="1"/>
        <end position="75"/>
    </location>
</feature>
<dbReference type="EMBL" id="BAAAZN010000001">
    <property type="protein sequence ID" value="GAA3524231.1"/>
    <property type="molecule type" value="Genomic_DNA"/>
</dbReference>
<comment type="caution">
    <text evidence="2">The sequence shown here is derived from an EMBL/GenBank/DDBJ whole genome shotgun (WGS) entry which is preliminary data.</text>
</comment>
<name>A0ABP6UWT2_9PSEU</name>
<evidence type="ECO:0000313" key="3">
    <source>
        <dbReference type="Proteomes" id="UP001500689"/>
    </source>
</evidence>
<reference evidence="3" key="1">
    <citation type="journal article" date="2019" name="Int. J. Syst. Evol. Microbiol.">
        <title>The Global Catalogue of Microorganisms (GCM) 10K type strain sequencing project: providing services to taxonomists for standard genome sequencing and annotation.</title>
        <authorList>
            <consortium name="The Broad Institute Genomics Platform"/>
            <consortium name="The Broad Institute Genome Sequencing Center for Infectious Disease"/>
            <person name="Wu L."/>
            <person name="Ma J."/>
        </authorList>
    </citation>
    <scope>NUCLEOTIDE SEQUENCE [LARGE SCALE GENOMIC DNA]</scope>
    <source>
        <strain evidence="3">JCM 16898</strain>
    </source>
</reference>
<feature type="compositionally biased region" description="Basic and acidic residues" evidence="1">
    <location>
        <begin position="55"/>
        <end position="71"/>
    </location>
</feature>
<dbReference type="Proteomes" id="UP001500689">
    <property type="component" value="Unassembled WGS sequence"/>
</dbReference>